<accession>A0A9D2C8U4</accession>
<dbReference type="Proteomes" id="UP000824005">
    <property type="component" value="Unassembled WGS sequence"/>
</dbReference>
<name>A0A9D2C8U4_9MICO</name>
<evidence type="ECO:0000313" key="1">
    <source>
        <dbReference type="EMBL" id="HIY65118.1"/>
    </source>
</evidence>
<dbReference type="EMBL" id="DXDC01000071">
    <property type="protein sequence ID" value="HIY65118.1"/>
    <property type="molecule type" value="Genomic_DNA"/>
</dbReference>
<gene>
    <name evidence="1" type="ORF">H9830_02435</name>
</gene>
<comment type="caution">
    <text evidence="1">The sequence shown here is derived from an EMBL/GenBank/DDBJ whole genome shotgun (WGS) entry which is preliminary data.</text>
</comment>
<proteinExistence type="predicted"/>
<evidence type="ECO:0000313" key="2">
    <source>
        <dbReference type="Proteomes" id="UP000824005"/>
    </source>
</evidence>
<protein>
    <submittedName>
        <fullName evidence="1">Uncharacterized protein</fullName>
    </submittedName>
</protein>
<organism evidence="1 2">
    <name type="scientific">Candidatus Agrococcus pullicola</name>
    <dbReference type="NCBI Taxonomy" id="2838429"/>
    <lineage>
        <taxon>Bacteria</taxon>
        <taxon>Bacillati</taxon>
        <taxon>Actinomycetota</taxon>
        <taxon>Actinomycetes</taxon>
        <taxon>Micrococcales</taxon>
        <taxon>Microbacteriaceae</taxon>
        <taxon>Agrococcus</taxon>
    </lineage>
</organism>
<dbReference type="AlphaFoldDB" id="A0A9D2C8U4"/>
<sequence length="60" mass="6593">MSCWIERQGFDANEELNHLQCATFVTVKDGLFRTMTPVGTDVHQTAPADARPNDAGFPKG</sequence>
<reference evidence="1" key="1">
    <citation type="journal article" date="2021" name="PeerJ">
        <title>Extensive microbial diversity within the chicken gut microbiome revealed by metagenomics and culture.</title>
        <authorList>
            <person name="Gilroy R."/>
            <person name="Ravi A."/>
            <person name="Getino M."/>
            <person name="Pursley I."/>
            <person name="Horton D.L."/>
            <person name="Alikhan N.F."/>
            <person name="Baker D."/>
            <person name="Gharbi K."/>
            <person name="Hall N."/>
            <person name="Watson M."/>
            <person name="Adriaenssens E.M."/>
            <person name="Foster-Nyarko E."/>
            <person name="Jarju S."/>
            <person name="Secka A."/>
            <person name="Antonio M."/>
            <person name="Oren A."/>
            <person name="Chaudhuri R.R."/>
            <person name="La Ragione R."/>
            <person name="Hildebrand F."/>
            <person name="Pallen M.J."/>
        </authorList>
    </citation>
    <scope>NUCLEOTIDE SEQUENCE</scope>
    <source>
        <strain evidence="1">ChiGjej1B1-98</strain>
    </source>
</reference>
<reference evidence="1" key="2">
    <citation type="submission" date="2021-04" db="EMBL/GenBank/DDBJ databases">
        <authorList>
            <person name="Gilroy R."/>
        </authorList>
    </citation>
    <scope>NUCLEOTIDE SEQUENCE</scope>
    <source>
        <strain evidence="1">ChiGjej1B1-98</strain>
    </source>
</reference>